<organism evidence="1 2">
    <name type="scientific">Dibothriocephalus latus</name>
    <name type="common">Fish tapeworm</name>
    <name type="synonym">Diphyllobothrium latum</name>
    <dbReference type="NCBI Taxonomy" id="60516"/>
    <lineage>
        <taxon>Eukaryota</taxon>
        <taxon>Metazoa</taxon>
        <taxon>Spiralia</taxon>
        <taxon>Lophotrochozoa</taxon>
        <taxon>Platyhelminthes</taxon>
        <taxon>Cestoda</taxon>
        <taxon>Eucestoda</taxon>
        <taxon>Diphyllobothriidea</taxon>
        <taxon>Diphyllobothriidae</taxon>
        <taxon>Dibothriocephalus</taxon>
    </lineage>
</organism>
<dbReference type="Gene3D" id="3.40.33.10">
    <property type="entry name" value="CAP"/>
    <property type="match status" value="1"/>
</dbReference>
<gene>
    <name evidence="1" type="ORF">DILT_LOCUS2026</name>
</gene>
<evidence type="ECO:0008006" key="3">
    <source>
        <dbReference type="Google" id="ProtNLM"/>
    </source>
</evidence>
<name>A0A3P6SHA7_DIBLA</name>
<reference evidence="1 2" key="1">
    <citation type="submission" date="2018-11" db="EMBL/GenBank/DDBJ databases">
        <authorList>
            <consortium name="Pathogen Informatics"/>
        </authorList>
    </citation>
    <scope>NUCLEOTIDE SEQUENCE [LARGE SCALE GENOMIC DNA]</scope>
</reference>
<dbReference type="AlphaFoldDB" id="A0A3P6SHA7"/>
<protein>
    <recommendedName>
        <fullName evidence="3">SCP domain-containing protein</fullName>
    </recommendedName>
</protein>
<dbReference type="Proteomes" id="UP000281553">
    <property type="component" value="Unassembled WGS sequence"/>
</dbReference>
<proteinExistence type="predicted"/>
<keyword evidence="2" id="KW-1185">Reference proteome</keyword>
<dbReference type="OrthoDB" id="337038at2759"/>
<evidence type="ECO:0000313" key="2">
    <source>
        <dbReference type="Proteomes" id="UP000281553"/>
    </source>
</evidence>
<sequence>MVWKDTKFAGFGVAKTADGHGVFVVGQYDPPGNVMGNWGSQVPCPLNRKVVVPTADALCKSIYQT</sequence>
<dbReference type="InterPro" id="IPR035940">
    <property type="entry name" value="CAP_sf"/>
</dbReference>
<accession>A0A3P6SHA7</accession>
<dbReference type="SUPFAM" id="SSF55797">
    <property type="entry name" value="PR-1-like"/>
    <property type="match status" value="1"/>
</dbReference>
<dbReference type="EMBL" id="UYRU01019357">
    <property type="protein sequence ID" value="VDK54434.1"/>
    <property type="molecule type" value="Genomic_DNA"/>
</dbReference>
<evidence type="ECO:0000313" key="1">
    <source>
        <dbReference type="EMBL" id="VDK54434.1"/>
    </source>
</evidence>